<dbReference type="Pfam" id="PF25990">
    <property type="entry name" value="Beta-barrel_YknX"/>
    <property type="match status" value="1"/>
</dbReference>
<comment type="similarity">
    <text evidence="1">Belongs to the membrane fusion protein (MFP) (TC 8.A.1) family.</text>
</comment>
<sequence>MAIETLPSEKSTRSTAVPESAPRKPKRKSRRTLWLIIGSSGALMLLMIFSIVQSKKGGKPIAVTVEKAAIRTITQIVSATGKVYPEMEVKLSPEVSGEIVELPVKEGDVVKRGQLLFKINPQLSRTQVEQAQAALSAAKAASLRAKAEQLRTAEEYRRAEQLFAQKLISETEYLAAKTNAEIAKANAEAALFDVERLQSQLKQAREQLSRTVVTSPINGTVTVLSAKLGERVVGSIQMAGTEILRVADLSVMEMRVDVNENDIVNVKLGDTARITIDAYPNRKFTGIVREIANAAKTKGLGTQEEVTNFEVKIRILDHNGLLRPGMSGNADIETFTVKDVLSVPIQSVTVRVLENSMTAEELAQKRAQLLKQTDGDVELINEKIKQQQEKADRAKLVRVVFVKQGNIVRMVPVETGIADNTYIEIKKGNLKAGDEVVSGSYRAISRELKDSSIVVISEFETTKK</sequence>
<protein>
    <submittedName>
        <fullName evidence="7">Efflux RND transporter periplasmic adaptor subunit</fullName>
    </submittedName>
</protein>
<gene>
    <name evidence="7" type="ORF">D0433_01510</name>
</gene>
<dbReference type="PANTHER" id="PTHR30469">
    <property type="entry name" value="MULTIDRUG RESISTANCE PROTEIN MDTA"/>
    <property type="match status" value="1"/>
</dbReference>
<dbReference type="AlphaFoldDB" id="A0A395M3N1"/>
<evidence type="ECO:0000256" key="4">
    <source>
        <dbReference type="SAM" id="Phobius"/>
    </source>
</evidence>
<comment type="caution">
    <text evidence="7">The sequence shown here is derived from an EMBL/GenBank/DDBJ whole genome shotgun (WGS) entry which is preliminary data.</text>
</comment>
<dbReference type="Gene3D" id="2.40.30.170">
    <property type="match status" value="1"/>
</dbReference>
<dbReference type="InterPro" id="IPR058625">
    <property type="entry name" value="MdtA-like_BSH"/>
</dbReference>
<evidence type="ECO:0000256" key="1">
    <source>
        <dbReference type="ARBA" id="ARBA00009477"/>
    </source>
</evidence>
<proteinExistence type="inferred from homology"/>
<dbReference type="Proteomes" id="UP000266389">
    <property type="component" value="Unassembled WGS sequence"/>
</dbReference>
<feature type="coiled-coil region" evidence="2">
    <location>
        <begin position="370"/>
        <end position="397"/>
    </location>
</feature>
<keyword evidence="4" id="KW-1133">Transmembrane helix</keyword>
<feature type="region of interest" description="Disordered" evidence="3">
    <location>
        <begin position="1"/>
        <end position="26"/>
    </location>
</feature>
<dbReference type="InterPro" id="IPR006143">
    <property type="entry name" value="RND_pump_MFP"/>
</dbReference>
<evidence type="ECO:0000313" key="8">
    <source>
        <dbReference type="Proteomes" id="UP000266389"/>
    </source>
</evidence>
<dbReference type="GO" id="GO:1990281">
    <property type="term" value="C:efflux pump complex"/>
    <property type="evidence" value="ECO:0007669"/>
    <property type="project" value="TreeGrafter"/>
</dbReference>
<keyword evidence="4" id="KW-0472">Membrane</keyword>
<dbReference type="EMBL" id="PHFL01000007">
    <property type="protein sequence ID" value="RFM25322.1"/>
    <property type="molecule type" value="Genomic_DNA"/>
</dbReference>
<keyword evidence="2" id="KW-0175">Coiled coil</keyword>
<dbReference type="Gene3D" id="2.40.50.100">
    <property type="match status" value="1"/>
</dbReference>
<feature type="transmembrane region" description="Helical" evidence="4">
    <location>
        <begin position="33"/>
        <end position="52"/>
    </location>
</feature>
<reference evidence="7 8" key="1">
    <citation type="journal article" date="2011" name="ISME J.">
        <title>Community ecology of hot spring cyanobacterial mats: predominant populations and their functional potential.</title>
        <authorList>
            <person name="Klatt C.G."/>
            <person name="Wood J.M."/>
            <person name="Rusch D.B."/>
            <person name="Bateson M.M."/>
            <person name="Hamamura N."/>
            <person name="Heidelberg J.F."/>
            <person name="Grossman A.R."/>
            <person name="Bhaya D."/>
            <person name="Cohan F.M."/>
            <person name="Kuhl M."/>
            <person name="Bryant D.A."/>
            <person name="Ward D.M."/>
        </authorList>
    </citation>
    <scope>NUCLEOTIDE SEQUENCE [LARGE SCALE GENOMIC DNA]</scope>
    <source>
        <strain evidence="7">OS</strain>
    </source>
</reference>
<keyword evidence="4" id="KW-0812">Transmembrane</keyword>
<feature type="domain" description="Multidrug resistance protein MdtA-like barrel-sandwich hybrid" evidence="5">
    <location>
        <begin position="89"/>
        <end position="232"/>
    </location>
</feature>
<dbReference type="InterPro" id="IPR058636">
    <property type="entry name" value="Beta-barrel_YknX"/>
</dbReference>
<feature type="coiled-coil region" evidence="2">
    <location>
        <begin position="187"/>
        <end position="214"/>
    </location>
</feature>
<dbReference type="SUPFAM" id="SSF111369">
    <property type="entry name" value="HlyD-like secretion proteins"/>
    <property type="match status" value="1"/>
</dbReference>
<evidence type="ECO:0000256" key="3">
    <source>
        <dbReference type="SAM" id="MobiDB-lite"/>
    </source>
</evidence>
<dbReference type="Gene3D" id="2.40.420.20">
    <property type="match status" value="1"/>
</dbReference>
<evidence type="ECO:0000259" key="5">
    <source>
        <dbReference type="Pfam" id="PF25917"/>
    </source>
</evidence>
<dbReference type="Pfam" id="PF25917">
    <property type="entry name" value="BSH_RND"/>
    <property type="match status" value="1"/>
</dbReference>
<organism evidence="7 8">
    <name type="scientific">Candidatus Thermochlorobacter aerophilus</name>
    <dbReference type="NCBI Taxonomy" id="1868324"/>
    <lineage>
        <taxon>Bacteria</taxon>
        <taxon>Pseudomonadati</taxon>
        <taxon>Chlorobiota</taxon>
        <taxon>Chlorobiia</taxon>
        <taxon>Chlorobiales</taxon>
        <taxon>Candidatus Thermochlorobacteriaceae</taxon>
        <taxon>Candidatus Thermochlorobacter</taxon>
    </lineage>
</organism>
<dbReference type="PANTHER" id="PTHR30469:SF33">
    <property type="entry name" value="SLR1207 PROTEIN"/>
    <property type="match status" value="1"/>
</dbReference>
<evidence type="ECO:0000259" key="6">
    <source>
        <dbReference type="Pfam" id="PF25990"/>
    </source>
</evidence>
<evidence type="ECO:0000256" key="2">
    <source>
        <dbReference type="SAM" id="Coils"/>
    </source>
</evidence>
<evidence type="ECO:0000313" key="7">
    <source>
        <dbReference type="EMBL" id="RFM25322.1"/>
    </source>
</evidence>
<feature type="domain" description="YknX-like beta-barrel" evidence="6">
    <location>
        <begin position="255"/>
        <end position="330"/>
    </location>
</feature>
<accession>A0A395M3N1</accession>
<name>A0A395M3N1_9BACT</name>
<dbReference type="NCBIfam" id="TIGR01730">
    <property type="entry name" value="RND_mfp"/>
    <property type="match status" value="1"/>
</dbReference>
<dbReference type="GO" id="GO:0015562">
    <property type="term" value="F:efflux transmembrane transporter activity"/>
    <property type="evidence" value="ECO:0007669"/>
    <property type="project" value="TreeGrafter"/>
</dbReference>